<dbReference type="EMBL" id="CM042046">
    <property type="protein sequence ID" value="KAI3675478.1"/>
    <property type="molecule type" value="Genomic_DNA"/>
</dbReference>
<evidence type="ECO:0000313" key="1">
    <source>
        <dbReference type="EMBL" id="KAI3675478.1"/>
    </source>
</evidence>
<keyword evidence="2" id="KW-1185">Reference proteome</keyword>
<name>A0ACB8XW54_9ASTR</name>
<organism evidence="1 2">
    <name type="scientific">Smallanthus sonchifolius</name>
    <dbReference type="NCBI Taxonomy" id="185202"/>
    <lineage>
        <taxon>Eukaryota</taxon>
        <taxon>Viridiplantae</taxon>
        <taxon>Streptophyta</taxon>
        <taxon>Embryophyta</taxon>
        <taxon>Tracheophyta</taxon>
        <taxon>Spermatophyta</taxon>
        <taxon>Magnoliopsida</taxon>
        <taxon>eudicotyledons</taxon>
        <taxon>Gunneridae</taxon>
        <taxon>Pentapetalae</taxon>
        <taxon>asterids</taxon>
        <taxon>campanulids</taxon>
        <taxon>Asterales</taxon>
        <taxon>Asteraceae</taxon>
        <taxon>Asteroideae</taxon>
        <taxon>Heliantheae alliance</taxon>
        <taxon>Millerieae</taxon>
        <taxon>Smallanthus</taxon>
    </lineage>
</organism>
<protein>
    <submittedName>
        <fullName evidence="1">Uncharacterized protein</fullName>
    </submittedName>
</protein>
<comment type="caution">
    <text evidence="1">The sequence shown here is derived from an EMBL/GenBank/DDBJ whole genome shotgun (WGS) entry which is preliminary data.</text>
</comment>
<reference evidence="1 2" key="2">
    <citation type="journal article" date="2022" name="Mol. Ecol. Resour.">
        <title>The genomes of chicory, endive, great burdock and yacon provide insights into Asteraceae paleo-polyploidization history and plant inulin production.</title>
        <authorList>
            <person name="Fan W."/>
            <person name="Wang S."/>
            <person name="Wang H."/>
            <person name="Wang A."/>
            <person name="Jiang F."/>
            <person name="Liu H."/>
            <person name="Zhao H."/>
            <person name="Xu D."/>
            <person name="Zhang Y."/>
        </authorList>
    </citation>
    <scope>NUCLEOTIDE SEQUENCE [LARGE SCALE GENOMIC DNA]</scope>
    <source>
        <strain evidence="2">cv. Yunnan</strain>
        <tissue evidence="1">Leaves</tissue>
    </source>
</reference>
<accession>A0ACB8XW54</accession>
<proteinExistence type="predicted"/>
<reference evidence="2" key="1">
    <citation type="journal article" date="2022" name="Mol. Ecol. Resour.">
        <title>The genomes of chicory, endive, great burdock and yacon provide insights into Asteraceae palaeo-polyploidization history and plant inulin production.</title>
        <authorList>
            <person name="Fan W."/>
            <person name="Wang S."/>
            <person name="Wang H."/>
            <person name="Wang A."/>
            <person name="Jiang F."/>
            <person name="Liu H."/>
            <person name="Zhao H."/>
            <person name="Xu D."/>
            <person name="Zhang Y."/>
        </authorList>
    </citation>
    <scope>NUCLEOTIDE SEQUENCE [LARGE SCALE GENOMIC DNA]</scope>
    <source>
        <strain evidence="2">cv. Yunnan</strain>
    </source>
</reference>
<dbReference type="Proteomes" id="UP001056120">
    <property type="component" value="Linkage Group LG29"/>
</dbReference>
<gene>
    <name evidence="1" type="ORF">L1987_85068</name>
</gene>
<sequence>MICDCNSPHSSSFSCFHGTVPKSKSPFIFYMERSHSQLPCSMLARYFPIFSSTNRSPIRCYPSPIESMHRFYLVLLCYFIISNENMFDLLHLQQFLP</sequence>
<evidence type="ECO:0000313" key="2">
    <source>
        <dbReference type="Proteomes" id="UP001056120"/>
    </source>
</evidence>